<dbReference type="GO" id="GO:0005840">
    <property type="term" value="C:ribosome"/>
    <property type="evidence" value="ECO:0007669"/>
    <property type="project" value="UniProtKB-KW"/>
</dbReference>
<protein>
    <submittedName>
        <fullName evidence="4">Ribosomal protein S18 acetylase RimI</fullName>
    </submittedName>
</protein>
<feature type="domain" description="N-acetyltransferase" evidence="3">
    <location>
        <begin position="149"/>
        <end position="295"/>
    </location>
</feature>
<accession>A0A1Y5XPL0</accession>
<dbReference type="CDD" id="cd04301">
    <property type="entry name" value="NAT_SF"/>
    <property type="match status" value="2"/>
</dbReference>
<dbReference type="RefSeq" id="WP_084428502.1">
    <property type="nucleotide sequence ID" value="NZ_FWXV01000003.1"/>
</dbReference>
<reference evidence="4 5" key="1">
    <citation type="submission" date="2017-04" db="EMBL/GenBank/DDBJ databases">
        <authorList>
            <person name="Afonso C.L."/>
            <person name="Miller P.J."/>
            <person name="Scott M.A."/>
            <person name="Spackman E."/>
            <person name="Goraichik I."/>
            <person name="Dimitrov K.M."/>
            <person name="Suarez D.L."/>
            <person name="Swayne D.E."/>
        </authorList>
    </citation>
    <scope>NUCLEOTIDE SEQUENCE [LARGE SCALE GENOMIC DNA]</scope>
    <source>
        <strain evidence="4 5">DSM 43828</strain>
    </source>
</reference>
<dbReference type="PANTHER" id="PTHR43877:SF2">
    <property type="entry name" value="AMINOALKYLPHOSPHONATE N-ACETYLTRANSFERASE-RELATED"/>
    <property type="match status" value="1"/>
</dbReference>
<dbReference type="InterPro" id="IPR000182">
    <property type="entry name" value="GNAT_dom"/>
</dbReference>
<keyword evidence="4" id="KW-0689">Ribosomal protein</keyword>
<gene>
    <name evidence="4" type="ORF">SAMN05661093_04144</name>
</gene>
<dbReference type="PROSITE" id="PS51186">
    <property type="entry name" value="GNAT"/>
    <property type="match status" value="2"/>
</dbReference>
<dbReference type="Pfam" id="PF00583">
    <property type="entry name" value="Acetyltransf_1"/>
    <property type="match status" value="2"/>
</dbReference>
<evidence type="ECO:0000259" key="3">
    <source>
        <dbReference type="PROSITE" id="PS51186"/>
    </source>
</evidence>
<dbReference type="OrthoDB" id="273614at2"/>
<dbReference type="InterPro" id="IPR050832">
    <property type="entry name" value="Bact_Acetyltransf"/>
</dbReference>
<dbReference type="Proteomes" id="UP000192674">
    <property type="component" value="Unassembled WGS sequence"/>
</dbReference>
<dbReference type="AlphaFoldDB" id="A0A1Y5XPL0"/>
<evidence type="ECO:0000313" key="4">
    <source>
        <dbReference type="EMBL" id="SMD06821.1"/>
    </source>
</evidence>
<organism evidence="4 5">
    <name type="scientific">Kibdelosporangium aridum</name>
    <dbReference type="NCBI Taxonomy" id="2030"/>
    <lineage>
        <taxon>Bacteria</taxon>
        <taxon>Bacillati</taxon>
        <taxon>Actinomycetota</taxon>
        <taxon>Actinomycetes</taxon>
        <taxon>Pseudonocardiales</taxon>
        <taxon>Pseudonocardiaceae</taxon>
        <taxon>Kibdelosporangium</taxon>
    </lineage>
</organism>
<keyword evidence="5" id="KW-1185">Reference proteome</keyword>
<keyword evidence="4" id="KW-0687">Ribonucleoprotein</keyword>
<dbReference type="GO" id="GO:0016747">
    <property type="term" value="F:acyltransferase activity, transferring groups other than amino-acyl groups"/>
    <property type="evidence" value="ECO:0007669"/>
    <property type="project" value="InterPro"/>
</dbReference>
<dbReference type="InterPro" id="IPR016181">
    <property type="entry name" value="Acyl_CoA_acyltransferase"/>
</dbReference>
<keyword evidence="2" id="KW-0012">Acyltransferase</keyword>
<sequence>MDITPVDPTEALPVIRAYYADIIGRYHGRPATPAEIEQTMRDEPSDDLVMLIARDGNEILGCVGLDFHIPPFAEVKRMYVLPDARGRGVGQALLAAAEKVAREHDAVTMRLDTRRDLVEAIALYRKTGYVEVEQFSEGMYIDHSFAKDLVYVTAAEPDDIRLKALIAELDQELRGRYNDEAIGPMPITSEVRFALAFRGQEPIGCVAVQPKGDVDFELKRMFVLPAARGTGIAPLLLDAAEATVRAAGGRRIVLETGIRQPEAIRLYEKFGYTRIPNFPPYDQDPLSVCYAKVVAD</sequence>
<keyword evidence="1" id="KW-0808">Transferase</keyword>
<feature type="domain" description="N-acetyltransferase" evidence="3">
    <location>
        <begin position="1"/>
        <end position="156"/>
    </location>
</feature>
<evidence type="ECO:0000256" key="1">
    <source>
        <dbReference type="ARBA" id="ARBA00022679"/>
    </source>
</evidence>
<evidence type="ECO:0000313" key="5">
    <source>
        <dbReference type="Proteomes" id="UP000192674"/>
    </source>
</evidence>
<name>A0A1Y5XPL0_KIBAR</name>
<dbReference type="SUPFAM" id="SSF55729">
    <property type="entry name" value="Acyl-CoA N-acyltransferases (Nat)"/>
    <property type="match status" value="2"/>
</dbReference>
<dbReference type="Gene3D" id="3.40.630.30">
    <property type="match status" value="2"/>
</dbReference>
<dbReference type="PANTHER" id="PTHR43877">
    <property type="entry name" value="AMINOALKYLPHOSPHONATE N-ACETYLTRANSFERASE-RELATED-RELATED"/>
    <property type="match status" value="1"/>
</dbReference>
<proteinExistence type="predicted"/>
<dbReference type="EMBL" id="FWXV01000003">
    <property type="protein sequence ID" value="SMD06821.1"/>
    <property type="molecule type" value="Genomic_DNA"/>
</dbReference>
<evidence type="ECO:0000256" key="2">
    <source>
        <dbReference type="ARBA" id="ARBA00023315"/>
    </source>
</evidence>